<evidence type="ECO:0000313" key="3">
    <source>
        <dbReference type="EMBL" id="MCW1932569.1"/>
    </source>
</evidence>
<comment type="caution">
    <text evidence="3">The sequence shown here is derived from an EMBL/GenBank/DDBJ whole genome shotgun (WGS) entry which is preliminary data.</text>
</comment>
<name>A0ABT3GYF4_9RHOB</name>
<dbReference type="Pfam" id="PF20916">
    <property type="entry name" value="BscB_a-b"/>
    <property type="match status" value="1"/>
</dbReference>
<dbReference type="RefSeq" id="WP_264505558.1">
    <property type="nucleotide sequence ID" value="NZ_JAPDFL010000001.1"/>
</dbReference>
<keyword evidence="1" id="KW-0472">Membrane</keyword>
<comment type="subcellular location">
    <subcellularLocation>
        <location evidence="1">Cell inner membrane</location>
    </subcellularLocation>
</comment>
<evidence type="ECO:0000259" key="2">
    <source>
        <dbReference type="Pfam" id="PF20916"/>
    </source>
</evidence>
<keyword evidence="1" id="KW-0135">Cellulose biosynthesis</keyword>
<dbReference type="InterPro" id="IPR018513">
    <property type="entry name" value="Cell_synthase_bac"/>
</dbReference>
<comment type="subunit">
    <text evidence="1">Tightly associated with the cellulose synthase catalytic subunit.</text>
</comment>
<dbReference type="Gene3D" id="3.30.379.30">
    <property type="match status" value="1"/>
</dbReference>
<keyword evidence="4" id="KW-1185">Reference proteome</keyword>
<organism evidence="3 4">
    <name type="scientific">Pararhodobacter zhoushanensis</name>
    <dbReference type="NCBI Taxonomy" id="2479545"/>
    <lineage>
        <taxon>Bacteria</taxon>
        <taxon>Pseudomonadati</taxon>
        <taxon>Pseudomonadota</taxon>
        <taxon>Alphaproteobacteria</taxon>
        <taxon>Rhodobacterales</taxon>
        <taxon>Paracoccaceae</taxon>
        <taxon>Pararhodobacter</taxon>
    </lineage>
</organism>
<feature type="domain" description="Cellulose synthase subunit B-like C-terminal" evidence="2">
    <location>
        <begin position="290"/>
        <end position="423"/>
    </location>
</feature>
<comment type="pathway">
    <text evidence="1">Glycan metabolism; bacterial cellulose biosynthesis.</text>
</comment>
<reference evidence="3 4" key="1">
    <citation type="submission" date="2022-10" db="EMBL/GenBank/DDBJ databases">
        <title>Pararhodobacter sp. nov., isolated from marine algae.</title>
        <authorList>
            <person name="Choi B.J."/>
            <person name="Kim J.M."/>
            <person name="Lee J.K."/>
            <person name="Choi D.G."/>
            <person name="Jeon C.O."/>
        </authorList>
    </citation>
    <scope>NUCLEOTIDE SEQUENCE [LARGE SCALE GENOMIC DNA]</scope>
    <source>
        <strain evidence="3 4">ZQ420</strain>
    </source>
</reference>
<evidence type="ECO:0000313" key="4">
    <source>
        <dbReference type="Proteomes" id="UP001208938"/>
    </source>
</evidence>
<keyword evidence="1" id="KW-0973">c-di-GMP</keyword>
<dbReference type="EMBL" id="JAPDFL010000001">
    <property type="protein sequence ID" value="MCW1932569.1"/>
    <property type="molecule type" value="Genomic_DNA"/>
</dbReference>
<keyword evidence="1" id="KW-1133">Transmembrane helix</keyword>
<proteinExistence type="inferred from homology"/>
<dbReference type="Gene3D" id="2.60.120.260">
    <property type="entry name" value="Galactose-binding domain-like"/>
    <property type="match status" value="1"/>
</dbReference>
<accession>A0ABT3GYF4</accession>
<keyword evidence="1" id="KW-0812">Transmembrane</keyword>
<evidence type="ECO:0000256" key="1">
    <source>
        <dbReference type="RuleBase" id="RU365021"/>
    </source>
</evidence>
<sequence>MPEFENILPRVAERAAPALIDTQRPVAFSEFGFRTTEVYDRYARIDARFRLPDDYVVLTNAKAEIALDYIYVDGLPEGAALLVNVNGTNIRLLPLRGEGGQLIEQFPLRFEARYLRSGINTVSFEAMIPGSPPDMPCPFTETPFLAIGQSSTLTMPYSPSMYLPDMQIGFAGLTPASVHVNEMSSRSFDANDVVTLRAALSGGERSDAAALNTRLTLLSLDDLGSVPMGGYQLSRRSLEAAMTDYPSTLTGAPAEQPAHALLRVQDRSDSTAALARGWDWIQNGFSTALQWLQPRSGMLLEQWLEQQHAQAVLIQLDATHPNNLWMVRAPDSDISAIASAIVAARTNAEGPRGQVSVLDQDGHWQSWVAPDRQPVLLEAVTLGNVRHVVGNFVSAMPIRYVAGLFFLALISALFALRLVIATREHEK</sequence>
<dbReference type="InterPro" id="IPR048861">
    <property type="entry name" value="BscB-like_C"/>
</dbReference>
<dbReference type="Proteomes" id="UP001208938">
    <property type="component" value="Unassembled WGS sequence"/>
</dbReference>
<dbReference type="Gene3D" id="1.20.5.4520">
    <property type="match status" value="1"/>
</dbReference>
<comment type="similarity">
    <text evidence="1">Belongs to the AcsB/BcsB family.</text>
</comment>
<gene>
    <name evidence="3" type="ORF">OKW52_09955</name>
</gene>
<feature type="transmembrane region" description="Helical" evidence="1">
    <location>
        <begin position="400"/>
        <end position="420"/>
    </location>
</feature>
<comment type="function">
    <text evidence="1">Binds the cellulose synthase activator, bis-(3'-5') cyclic diguanylic acid (c-di-GMP).</text>
</comment>
<keyword evidence="1" id="KW-0997">Cell inner membrane</keyword>
<protein>
    <recommendedName>
        <fullName evidence="1">Cyclic di-GMP-binding protein</fullName>
    </recommendedName>
    <alternativeName>
        <fullName evidence="1">Cellulose synthase regulatory subunit</fullName>
    </alternativeName>
</protein>
<keyword evidence="1" id="KW-1003">Cell membrane</keyword>
<dbReference type="Pfam" id="PF03170">
    <property type="entry name" value="BcsB"/>
    <property type="match status" value="1"/>
</dbReference>